<reference evidence="1" key="1">
    <citation type="submission" date="2020-04" db="EMBL/GenBank/DDBJ databases">
        <authorList>
            <person name="Alioto T."/>
            <person name="Alioto T."/>
            <person name="Gomez Garrido J."/>
        </authorList>
    </citation>
    <scope>NUCLEOTIDE SEQUENCE</scope>
    <source>
        <strain evidence="1">A484AB</strain>
    </source>
</reference>
<dbReference type="Proteomes" id="UP001152795">
    <property type="component" value="Unassembled WGS sequence"/>
</dbReference>
<proteinExistence type="predicted"/>
<comment type="caution">
    <text evidence="1">The sequence shown here is derived from an EMBL/GenBank/DDBJ whole genome shotgun (WGS) entry which is preliminary data.</text>
</comment>
<sequence length="293" mass="34575">INIAKFLEFPSVIHQFLIHILKENYFTFNDQLYLQKHGTAMGTRMAPSFANIFMGALENHFCHLHQITSPLLWKRFIDDIFLIWTHGEESFQTFITHLNSAHPTIKFEISHSTERVNFLDTTVYVTPQKTLATTLYIKPTDRMPLLHQSSHNPETFKKGLIYSQMLRYRRIITSDKEFQEKEQNLRVALIGRGYKDKDILPHINKASSYTQSQLLINTTPKNNTRTLPFVIPYNPDLTPLSHILTQHWHYIENDPVLSRVWPEQPVIAYQRHKNLKEYFNPVEMNKTRQFPIN</sequence>
<dbReference type="Pfam" id="PF26215">
    <property type="entry name" value="HTH_animal"/>
    <property type="match status" value="1"/>
</dbReference>
<feature type="non-terminal residue" evidence="1">
    <location>
        <position position="293"/>
    </location>
</feature>
<dbReference type="InterPro" id="IPR000477">
    <property type="entry name" value="RT_dom"/>
</dbReference>
<dbReference type="OrthoDB" id="10017764at2759"/>
<dbReference type="AlphaFoldDB" id="A0A7D9IGU4"/>
<dbReference type="InterPro" id="IPR058912">
    <property type="entry name" value="HTH_animal"/>
</dbReference>
<gene>
    <name evidence="1" type="ORF">PACLA_8A085606</name>
</gene>
<dbReference type="EMBL" id="CACRXK020006691">
    <property type="protein sequence ID" value="CAB4010146.1"/>
    <property type="molecule type" value="Genomic_DNA"/>
</dbReference>
<protein>
    <submittedName>
        <fullName evidence="1">Uncharacterized protein</fullName>
    </submittedName>
</protein>
<keyword evidence="2" id="KW-1185">Reference proteome</keyword>
<evidence type="ECO:0000313" key="2">
    <source>
        <dbReference type="Proteomes" id="UP001152795"/>
    </source>
</evidence>
<dbReference type="PROSITE" id="PS50878">
    <property type="entry name" value="RT_POL"/>
    <property type="match status" value="1"/>
</dbReference>
<evidence type="ECO:0000313" key="1">
    <source>
        <dbReference type="EMBL" id="CAB4010146.1"/>
    </source>
</evidence>
<dbReference type="PANTHER" id="PTHR21301:SF10">
    <property type="entry name" value="REVERSE TRANSCRIPTASE DOMAIN-CONTAINING PROTEIN"/>
    <property type="match status" value="1"/>
</dbReference>
<organism evidence="1 2">
    <name type="scientific">Paramuricea clavata</name>
    <name type="common">Red gorgonian</name>
    <name type="synonym">Violescent sea-whip</name>
    <dbReference type="NCBI Taxonomy" id="317549"/>
    <lineage>
        <taxon>Eukaryota</taxon>
        <taxon>Metazoa</taxon>
        <taxon>Cnidaria</taxon>
        <taxon>Anthozoa</taxon>
        <taxon>Octocorallia</taxon>
        <taxon>Malacalcyonacea</taxon>
        <taxon>Plexauridae</taxon>
        <taxon>Paramuricea</taxon>
    </lineage>
</organism>
<accession>A0A7D9IGU4</accession>
<name>A0A7D9IGU4_PARCT</name>
<dbReference type="PANTHER" id="PTHR21301">
    <property type="entry name" value="REVERSE TRANSCRIPTASE"/>
    <property type="match status" value="1"/>
</dbReference>
<feature type="non-terminal residue" evidence="1">
    <location>
        <position position="1"/>
    </location>
</feature>